<evidence type="ECO:0000259" key="1">
    <source>
        <dbReference type="PROSITE" id="PS50222"/>
    </source>
</evidence>
<protein>
    <recommendedName>
        <fullName evidence="1">EF-hand domain-containing protein</fullName>
    </recommendedName>
</protein>
<dbReference type="SMART" id="SM00054">
    <property type="entry name" value="EFh"/>
    <property type="match status" value="2"/>
</dbReference>
<dbReference type="AlphaFoldDB" id="A0A7S0Q0A1"/>
<name>A0A7S0Q0A1_9EUKA</name>
<dbReference type="Gene3D" id="1.10.238.10">
    <property type="entry name" value="EF-hand"/>
    <property type="match status" value="1"/>
</dbReference>
<feature type="domain" description="EF-hand" evidence="1">
    <location>
        <begin position="47"/>
        <end position="76"/>
    </location>
</feature>
<dbReference type="InterPro" id="IPR002048">
    <property type="entry name" value="EF_hand_dom"/>
</dbReference>
<dbReference type="EMBL" id="HBEY01014089">
    <property type="protein sequence ID" value="CAD8603499.1"/>
    <property type="molecule type" value="Transcribed_RNA"/>
</dbReference>
<proteinExistence type="predicted"/>
<feature type="domain" description="EF-hand" evidence="1">
    <location>
        <begin position="11"/>
        <end position="46"/>
    </location>
</feature>
<gene>
    <name evidence="2" type="ORF">CPEL01642_LOCUS6834</name>
</gene>
<evidence type="ECO:0000313" key="2">
    <source>
        <dbReference type="EMBL" id="CAD8603499.1"/>
    </source>
</evidence>
<organism evidence="2">
    <name type="scientific">Coccolithus braarudii</name>
    <dbReference type="NCBI Taxonomy" id="221442"/>
    <lineage>
        <taxon>Eukaryota</taxon>
        <taxon>Haptista</taxon>
        <taxon>Haptophyta</taxon>
        <taxon>Prymnesiophyceae</taxon>
        <taxon>Coccolithales</taxon>
        <taxon>Coccolithaceae</taxon>
        <taxon>Coccolithus</taxon>
    </lineage>
</organism>
<reference evidence="2" key="1">
    <citation type="submission" date="2021-01" db="EMBL/GenBank/DDBJ databases">
        <authorList>
            <person name="Corre E."/>
            <person name="Pelletier E."/>
            <person name="Niang G."/>
            <person name="Scheremetjew M."/>
            <person name="Finn R."/>
            <person name="Kale V."/>
            <person name="Holt S."/>
            <person name="Cochrane G."/>
            <person name="Meng A."/>
            <person name="Brown T."/>
            <person name="Cohen L."/>
        </authorList>
    </citation>
    <scope>NUCLEOTIDE SEQUENCE</scope>
    <source>
        <strain evidence="2">PLY182g</strain>
    </source>
</reference>
<dbReference type="GO" id="GO:0005509">
    <property type="term" value="F:calcium ion binding"/>
    <property type="evidence" value="ECO:0007669"/>
    <property type="project" value="InterPro"/>
</dbReference>
<accession>A0A7S0Q0A1</accession>
<dbReference type="PROSITE" id="PS50222">
    <property type="entry name" value="EF_HAND_2"/>
    <property type="match status" value="2"/>
</dbReference>
<dbReference type="InterPro" id="IPR011992">
    <property type="entry name" value="EF-hand-dom_pair"/>
</dbReference>
<sequence length="97" mass="10937">MASEAVKLSADEEKRLTEIFNSIDKDGNGALSKQECTSYWDDKFMAQKMVEDLDENADSKVTKDEWLDFFTKLKAAQEPDAFAKILAHVAKRGSDDD</sequence>
<dbReference type="SUPFAM" id="SSF47473">
    <property type="entry name" value="EF-hand"/>
    <property type="match status" value="1"/>
</dbReference>